<evidence type="ECO:0000313" key="3">
    <source>
        <dbReference type="Proteomes" id="UP000318422"/>
    </source>
</evidence>
<dbReference type="EMBL" id="BJNV01000052">
    <property type="protein sequence ID" value="GEC96728.1"/>
    <property type="molecule type" value="Genomic_DNA"/>
</dbReference>
<accession>A0A4Y4CV01</accession>
<evidence type="ECO:0000313" key="2">
    <source>
        <dbReference type="EMBL" id="GEC96728.1"/>
    </source>
</evidence>
<name>A0A4Y4CV01_ZOORA</name>
<comment type="caution">
    <text evidence="2">The sequence shown here is derived from an EMBL/GenBank/DDBJ whole genome shotgun (WGS) entry which is preliminary data.</text>
</comment>
<dbReference type="Proteomes" id="UP000318422">
    <property type="component" value="Unassembled WGS sequence"/>
</dbReference>
<sequence>MGKYFSLPDAWSDLKNSLGAAETAKNIFALVGKGVANVAVFGVTEVVPGMLKQAAQNNVKASEAALKRADLSDDERGKLEEVNRKSREQLEKIEKKEREEAERGERGAEK</sequence>
<gene>
    <name evidence="2" type="ORF">ZRA01_28010</name>
</gene>
<protein>
    <submittedName>
        <fullName evidence="2">Uncharacterized protein</fullName>
    </submittedName>
</protein>
<reference evidence="2 3" key="1">
    <citation type="submission" date="2019-06" db="EMBL/GenBank/DDBJ databases">
        <title>Whole genome shotgun sequence of Zoogloea ramigera NBRC 15342.</title>
        <authorList>
            <person name="Hosoyama A."/>
            <person name="Uohara A."/>
            <person name="Ohji S."/>
            <person name="Ichikawa N."/>
        </authorList>
    </citation>
    <scope>NUCLEOTIDE SEQUENCE [LARGE SCALE GENOMIC DNA]</scope>
    <source>
        <strain evidence="2 3">NBRC 15342</strain>
    </source>
</reference>
<dbReference type="RefSeq" id="WP_141353331.1">
    <property type="nucleotide sequence ID" value="NZ_BJNV01000052.1"/>
</dbReference>
<dbReference type="AlphaFoldDB" id="A0A4Y4CV01"/>
<proteinExistence type="predicted"/>
<feature type="region of interest" description="Disordered" evidence="1">
    <location>
        <begin position="70"/>
        <end position="110"/>
    </location>
</feature>
<organism evidence="2 3">
    <name type="scientific">Zoogloea ramigera</name>
    <dbReference type="NCBI Taxonomy" id="350"/>
    <lineage>
        <taxon>Bacteria</taxon>
        <taxon>Pseudomonadati</taxon>
        <taxon>Pseudomonadota</taxon>
        <taxon>Betaproteobacteria</taxon>
        <taxon>Rhodocyclales</taxon>
        <taxon>Zoogloeaceae</taxon>
        <taxon>Zoogloea</taxon>
    </lineage>
</organism>
<evidence type="ECO:0000256" key="1">
    <source>
        <dbReference type="SAM" id="MobiDB-lite"/>
    </source>
</evidence>
<keyword evidence="3" id="KW-1185">Reference proteome</keyword>